<name>A0A3N2D1S7_9MICO</name>
<dbReference type="InterPro" id="IPR029058">
    <property type="entry name" value="AB_hydrolase_fold"/>
</dbReference>
<dbReference type="OrthoDB" id="3771266at2"/>
<keyword evidence="2" id="KW-0378">Hydrolase</keyword>
<dbReference type="InterPro" id="IPR000639">
    <property type="entry name" value="Epox_hydrolase-like"/>
</dbReference>
<dbReference type="PRINTS" id="PR00412">
    <property type="entry name" value="EPOXHYDRLASE"/>
</dbReference>
<keyword evidence="3" id="KW-1185">Reference proteome</keyword>
<sequence length="276" mass="28569">METIEVPRPGGFVAATVTAPASAPDTARLVVCVPGMGESRAAFRHLVPGLVDAGYRVAAMDLRGHGDSSTGFDAYDDPAAAGDLLAVVDALGGGPATVVGSSMGAAAAVLAAAERPAAVDGLVLVGPFVRDHGSPAARLLLRLLLARPWGPALWGAYYRSLFGRATPADHAEHTARALALLRRPGRWSAFQATTRTSHAPAEAALPRVRAATLVVMGEEDRDFPDPRAEAAWIAGALNGRHRMIGGAGHYPMAERPAEVLEVLLPFLAGTDGDPRG</sequence>
<comment type="caution">
    <text evidence="2">The sequence shown here is derived from an EMBL/GenBank/DDBJ whole genome shotgun (WGS) entry which is preliminary data.</text>
</comment>
<dbReference type="RefSeq" id="WP_123740639.1">
    <property type="nucleotide sequence ID" value="NZ_RKHQ01000002.1"/>
</dbReference>
<dbReference type="Pfam" id="PF00561">
    <property type="entry name" value="Abhydrolase_1"/>
    <property type="match status" value="1"/>
</dbReference>
<dbReference type="Gene3D" id="3.40.50.1820">
    <property type="entry name" value="alpha/beta hydrolase"/>
    <property type="match status" value="1"/>
</dbReference>
<accession>A0A3N2D1S7</accession>
<dbReference type="InterPro" id="IPR050228">
    <property type="entry name" value="Carboxylesterase_BioH"/>
</dbReference>
<feature type="domain" description="AB hydrolase-1" evidence="1">
    <location>
        <begin position="29"/>
        <end position="255"/>
    </location>
</feature>
<dbReference type="PANTHER" id="PTHR43194">
    <property type="entry name" value="HYDROLASE ALPHA/BETA FOLD FAMILY"/>
    <property type="match status" value="1"/>
</dbReference>
<dbReference type="EMBL" id="RKHQ01000002">
    <property type="protein sequence ID" value="ROR93727.1"/>
    <property type="molecule type" value="Genomic_DNA"/>
</dbReference>
<dbReference type="SUPFAM" id="SSF53474">
    <property type="entry name" value="alpha/beta-Hydrolases"/>
    <property type="match status" value="1"/>
</dbReference>
<dbReference type="PRINTS" id="PR00111">
    <property type="entry name" value="ABHYDROLASE"/>
</dbReference>
<evidence type="ECO:0000313" key="2">
    <source>
        <dbReference type="EMBL" id="ROR93727.1"/>
    </source>
</evidence>
<dbReference type="GO" id="GO:0016787">
    <property type="term" value="F:hydrolase activity"/>
    <property type="evidence" value="ECO:0007669"/>
    <property type="project" value="UniProtKB-KW"/>
</dbReference>
<dbReference type="AlphaFoldDB" id="A0A3N2D1S7"/>
<dbReference type="InterPro" id="IPR000073">
    <property type="entry name" value="AB_hydrolase_1"/>
</dbReference>
<dbReference type="PANTHER" id="PTHR43194:SF2">
    <property type="entry name" value="PEROXISOMAL MEMBRANE PROTEIN LPX1"/>
    <property type="match status" value="1"/>
</dbReference>
<reference evidence="2 3" key="1">
    <citation type="submission" date="2018-11" db="EMBL/GenBank/DDBJ databases">
        <title>Sequencing the genomes of 1000 actinobacteria strains.</title>
        <authorList>
            <person name="Klenk H.-P."/>
        </authorList>
    </citation>
    <scope>NUCLEOTIDE SEQUENCE [LARGE SCALE GENOMIC DNA]</scope>
    <source>
        <strain evidence="2 3">DSM 13521</strain>
    </source>
</reference>
<evidence type="ECO:0000259" key="1">
    <source>
        <dbReference type="Pfam" id="PF00561"/>
    </source>
</evidence>
<evidence type="ECO:0000313" key="3">
    <source>
        <dbReference type="Proteomes" id="UP000275356"/>
    </source>
</evidence>
<proteinExistence type="predicted"/>
<organism evidence="2 3">
    <name type="scientific">Salana multivorans</name>
    <dbReference type="NCBI Taxonomy" id="120377"/>
    <lineage>
        <taxon>Bacteria</taxon>
        <taxon>Bacillati</taxon>
        <taxon>Actinomycetota</taxon>
        <taxon>Actinomycetes</taxon>
        <taxon>Micrococcales</taxon>
        <taxon>Beutenbergiaceae</taxon>
        <taxon>Salana</taxon>
    </lineage>
</organism>
<protein>
    <submittedName>
        <fullName evidence="2">Alpha-beta hydrolase superfamily lysophospholipase</fullName>
    </submittedName>
</protein>
<dbReference type="Proteomes" id="UP000275356">
    <property type="component" value="Unassembled WGS sequence"/>
</dbReference>
<gene>
    <name evidence="2" type="ORF">EDD28_3149</name>
</gene>